<dbReference type="OrthoDB" id="6402248at2"/>
<dbReference type="RefSeq" id="WP_160835323.1">
    <property type="nucleotide sequence ID" value="NZ_WMET01000001.1"/>
</dbReference>
<comment type="caution">
    <text evidence="1">The sequence shown here is derived from an EMBL/GenBank/DDBJ whole genome shotgun (WGS) entry which is preliminary data.</text>
</comment>
<accession>A0A845DQR3</accession>
<name>A0A845DQR3_9BACI</name>
<proteinExistence type="predicted"/>
<dbReference type="EMBL" id="WMET01000001">
    <property type="protein sequence ID" value="MYL18885.1"/>
    <property type="molecule type" value="Genomic_DNA"/>
</dbReference>
<organism evidence="1 2">
    <name type="scientific">Halobacillus litoralis</name>
    <dbReference type="NCBI Taxonomy" id="45668"/>
    <lineage>
        <taxon>Bacteria</taxon>
        <taxon>Bacillati</taxon>
        <taxon>Bacillota</taxon>
        <taxon>Bacilli</taxon>
        <taxon>Bacillales</taxon>
        <taxon>Bacillaceae</taxon>
        <taxon>Halobacillus</taxon>
    </lineage>
</organism>
<dbReference type="AlphaFoldDB" id="A0A845DQR3"/>
<sequence>MNVMEILRTGSEKQQHVLKLYHKLKIASECKENHPVICGTIPLGIDLEDSDVDVIMQAENLSLLSEKWERLYGGFPGFKVIEKYIRRRKVLKANFTYGGLEWELFAQNQPVTEQHAWLHMYLECRILQEDPSLKTIIRQQKKEGFSTEAAFCTQLGIKGDPYEGLLTYGRMRRWM</sequence>
<protein>
    <submittedName>
        <fullName evidence="1">DUF4269 domain-containing protein</fullName>
    </submittedName>
</protein>
<dbReference type="Proteomes" id="UP000460949">
    <property type="component" value="Unassembled WGS sequence"/>
</dbReference>
<evidence type="ECO:0000313" key="1">
    <source>
        <dbReference type="EMBL" id="MYL18885.1"/>
    </source>
</evidence>
<reference evidence="1 2" key="1">
    <citation type="submission" date="2019-11" db="EMBL/GenBank/DDBJ databases">
        <title>Genome sequences of 17 halophilic strains isolated from different environments.</title>
        <authorList>
            <person name="Furrow R.E."/>
        </authorList>
    </citation>
    <scope>NUCLEOTIDE SEQUENCE [LARGE SCALE GENOMIC DNA]</scope>
    <source>
        <strain evidence="1 2">22511_23_Filter</strain>
    </source>
</reference>
<dbReference type="InterPro" id="IPR025365">
    <property type="entry name" value="DUF4269"/>
</dbReference>
<dbReference type="Pfam" id="PF14091">
    <property type="entry name" value="DUF4269"/>
    <property type="match status" value="1"/>
</dbReference>
<gene>
    <name evidence="1" type="ORF">GLW04_03225</name>
</gene>
<evidence type="ECO:0000313" key="2">
    <source>
        <dbReference type="Proteomes" id="UP000460949"/>
    </source>
</evidence>